<gene>
    <name evidence="8" type="ORF">JBF11_10040</name>
</gene>
<dbReference type="InterPro" id="IPR058240">
    <property type="entry name" value="rSAM_sf"/>
</dbReference>
<dbReference type="InterPro" id="IPR007197">
    <property type="entry name" value="rSAM"/>
</dbReference>
<evidence type="ECO:0000256" key="2">
    <source>
        <dbReference type="ARBA" id="ARBA00022485"/>
    </source>
</evidence>
<evidence type="ECO:0000256" key="5">
    <source>
        <dbReference type="ARBA" id="ARBA00023004"/>
    </source>
</evidence>
<dbReference type="Gene3D" id="3.20.20.70">
    <property type="entry name" value="Aldolase class I"/>
    <property type="match status" value="1"/>
</dbReference>
<dbReference type="PANTHER" id="PTHR30352">
    <property type="entry name" value="PYRUVATE FORMATE-LYASE-ACTIVATING ENZYME"/>
    <property type="match status" value="1"/>
</dbReference>
<dbReference type="SUPFAM" id="SSF102114">
    <property type="entry name" value="Radical SAM enzymes"/>
    <property type="match status" value="1"/>
</dbReference>
<evidence type="ECO:0000313" key="8">
    <source>
        <dbReference type="EMBL" id="UWX05751.1"/>
    </source>
</evidence>
<protein>
    <submittedName>
        <fullName evidence="8">Radical SAM protein</fullName>
    </submittedName>
</protein>
<dbReference type="Pfam" id="PF04055">
    <property type="entry name" value="Radical_SAM"/>
    <property type="match status" value="1"/>
</dbReference>
<dbReference type="InterPro" id="IPR013785">
    <property type="entry name" value="Aldolase_TIM"/>
</dbReference>
<keyword evidence="3" id="KW-0949">S-adenosyl-L-methionine</keyword>
<dbReference type="SMART" id="SM00729">
    <property type="entry name" value="Elp3"/>
    <property type="match status" value="1"/>
</dbReference>
<evidence type="ECO:0000313" key="9">
    <source>
        <dbReference type="Proteomes" id="UP001058120"/>
    </source>
</evidence>
<evidence type="ECO:0000256" key="6">
    <source>
        <dbReference type="ARBA" id="ARBA00023014"/>
    </source>
</evidence>
<dbReference type="EMBL" id="CP065938">
    <property type="protein sequence ID" value="UWX05751.1"/>
    <property type="molecule type" value="Genomic_DNA"/>
</dbReference>
<feature type="domain" description="Radical SAM core" evidence="7">
    <location>
        <begin position="176"/>
        <end position="409"/>
    </location>
</feature>
<keyword evidence="6" id="KW-0411">Iron-sulfur</keyword>
<evidence type="ECO:0000259" key="7">
    <source>
        <dbReference type="PROSITE" id="PS51918"/>
    </source>
</evidence>
<sequence length="422" mass="47389">MKQKHPDLVFAFENGEIASDDAYYMLCRRGDEWALPRPDELIPLPRESEFFLLPKRRAVGLNKETGEVEELEELAVAAFVAPGYTISGHPVYVTEENAPTLPLFAYGALGIIGDDFYVCASQVDKDTRQVFEGISPKKIEKKAKALMKEFPKNRLMQHLMNNCVLRYGCPAAKNLVLGRYEAPLPTSRACNARCIGCISQQESDSSICQAPQDRMNFTPTAQEIVEVMLYHQQNEKQPIYSFGQGCEGEPLTQAPLLVEAVKLFREKGGIGTVNLNSNASMPRWIKELALAGLNSLRVSMNSARGTVYDKYYRPTNYSFDDVRESIQTAKEHGLFVSLNLLFFPGVTDCEEEVEALIGLVNAYHVDFIQLRNLNIDPEMYLRLLEGIEFGPSVGLANFTKRLLSSCPHLQFGYFNPKICTDK</sequence>
<comment type="cofactor">
    <cofactor evidence="1">
        <name>[4Fe-4S] cluster</name>
        <dbReference type="ChEBI" id="CHEBI:49883"/>
    </cofactor>
</comment>
<accession>A0ABY5Y2L7</accession>
<dbReference type="SFLD" id="SFLDS00029">
    <property type="entry name" value="Radical_SAM"/>
    <property type="match status" value="1"/>
</dbReference>
<dbReference type="PANTHER" id="PTHR30352:SF5">
    <property type="entry name" value="PYRUVATE FORMATE-LYASE 1-ACTIVATING ENZYME"/>
    <property type="match status" value="1"/>
</dbReference>
<reference evidence="8" key="1">
    <citation type="submission" date="2020-12" db="EMBL/GenBank/DDBJ databases">
        <title>Taurinivorans muris gen. nov., sp. nov., fundamental and realized metabolic niche of a ubiquitous sulfidogenic bacterium in the murine intestine.</title>
        <authorList>
            <person name="Ye H."/>
            <person name="Hanson B.T."/>
            <person name="Loy A."/>
        </authorList>
    </citation>
    <scope>NUCLEOTIDE SEQUENCE</scope>
    <source>
        <strain evidence="8">LT0009</strain>
    </source>
</reference>
<evidence type="ECO:0000256" key="3">
    <source>
        <dbReference type="ARBA" id="ARBA00022691"/>
    </source>
</evidence>
<dbReference type="SFLD" id="SFLDG01109">
    <property type="entry name" value="Uncharacterised_Radical_SAM_Su"/>
    <property type="match status" value="1"/>
</dbReference>
<keyword evidence="4" id="KW-0479">Metal-binding</keyword>
<keyword evidence="5" id="KW-0408">Iron</keyword>
<dbReference type="Proteomes" id="UP001058120">
    <property type="component" value="Chromosome"/>
</dbReference>
<dbReference type="CDD" id="cd01335">
    <property type="entry name" value="Radical_SAM"/>
    <property type="match status" value="1"/>
</dbReference>
<evidence type="ECO:0000256" key="4">
    <source>
        <dbReference type="ARBA" id="ARBA00022723"/>
    </source>
</evidence>
<keyword evidence="9" id="KW-1185">Reference proteome</keyword>
<dbReference type="SFLD" id="SFLDG01067">
    <property type="entry name" value="SPASM/twitch_domain_containing"/>
    <property type="match status" value="1"/>
</dbReference>
<dbReference type="InterPro" id="IPR006638">
    <property type="entry name" value="Elp3/MiaA/NifB-like_rSAM"/>
</dbReference>
<name>A0ABY5Y2L7_9BACT</name>
<dbReference type="PROSITE" id="PS51918">
    <property type="entry name" value="RADICAL_SAM"/>
    <property type="match status" value="1"/>
</dbReference>
<evidence type="ECO:0000256" key="1">
    <source>
        <dbReference type="ARBA" id="ARBA00001966"/>
    </source>
</evidence>
<dbReference type="RefSeq" id="WP_334315335.1">
    <property type="nucleotide sequence ID" value="NZ_CP065938.1"/>
</dbReference>
<dbReference type="InterPro" id="IPR034457">
    <property type="entry name" value="Organic_radical-activating"/>
</dbReference>
<keyword evidence="2" id="KW-0004">4Fe-4S</keyword>
<proteinExistence type="predicted"/>
<organism evidence="8 9">
    <name type="scientific">Taurinivorans muris</name>
    <dbReference type="NCBI Taxonomy" id="2787751"/>
    <lineage>
        <taxon>Bacteria</taxon>
        <taxon>Pseudomonadati</taxon>
        <taxon>Thermodesulfobacteriota</taxon>
        <taxon>Desulfovibrionia</taxon>
        <taxon>Desulfovibrionales</taxon>
        <taxon>Desulfovibrionaceae</taxon>
        <taxon>Taurinivorans</taxon>
    </lineage>
</organism>